<gene>
    <name evidence="1" type="ORF">AVEN_173851_1</name>
    <name evidence="2" type="ORF">AVEN_221463_1</name>
</gene>
<reference evidence="1 3" key="1">
    <citation type="journal article" date="2019" name="Sci. Rep.">
        <title>Orb-weaving spider Araneus ventricosus genome elucidates the spidroin gene catalogue.</title>
        <authorList>
            <person name="Kono N."/>
            <person name="Nakamura H."/>
            <person name="Ohtoshi R."/>
            <person name="Moran D.A.P."/>
            <person name="Shinohara A."/>
            <person name="Yoshida Y."/>
            <person name="Fujiwara M."/>
            <person name="Mori M."/>
            <person name="Tomita M."/>
            <person name="Arakawa K."/>
        </authorList>
    </citation>
    <scope>NUCLEOTIDE SEQUENCE [LARGE SCALE GENOMIC DNA]</scope>
</reference>
<comment type="caution">
    <text evidence="1">The sequence shown here is derived from an EMBL/GenBank/DDBJ whole genome shotgun (WGS) entry which is preliminary data.</text>
</comment>
<dbReference type="EMBL" id="BGPR01054543">
    <property type="protein sequence ID" value="GBO31281.1"/>
    <property type="molecule type" value="Genomic_DNA"/>
</dbReference>
<protein>
    <submittedName>
        <fullName evidence="1">Uncharacterized protein</fullName>
    </submittedName>
</protein>
<dbReference type="Proteomes" id="UP000499080">
    <property type="component" value="Unassembled WGS sequence"/>
</dbReference>
<evidence type="ECO:0000313" key="1">
    <source>
        <dbReference type="EMBL" id="GBO31281.1"/>
    </source>
</evidence>
<feature type="non-terminal residue" evidence="1">
    <location>
        <position position="1"/>
    </location>
</feature>
<proteinExistence type="predicted"/>
<name>A0A4Y2W328_ARAVE</name>
<dbReference type="OrthoDB" id="7986506at2759"/>
<organism evidence="1 3">
    <name type="scientific">Araneus ventricosus</name>
    <name type="common">Orbweaver spider</name>
    <name type="synonym">Epeira ventricosa</name>
    <dbReference type="NCBI Taxonomy" id="182803"/>
    <lineage>
        <taxon>Eukaryota</taxon>
        <taxon>Metazoa</taxon>
        <taxon>Ecdysozoa</taxon>
        <taxon>Arthropoda</taxon>
        <taxon>Chelicerata</taxon>
        <taxon>Arachnida</taxon>
        <taxon>Araneae</taxon>
        <taxon>Araneomorphae</taxon>
        <taxon>Entelegynae</taxon>
        <taxon>Araneoidea</taxon>
        <taxon>Araneidae</taxon>
        <taxon>Araneus</taxon>
    </lineage>
</organism>
<evidence type="ECO:0000313" key="2">
    <source>
        <dbReference type="EMBL" id="GBO31284.1"/>
    </source>
</evidence>
<sequence length="218" mass="24440">KREDESPDPDFGEKQLSTAEEQEMVDLNDKNDLVINFEYSLPSTSKMRTRLPATATVCDRLKTITAVGCDCTIVNTEHKSGVIVLIEEEFKKSLQWLVCLLHFNELPLRHVFEYLDGETIGALTYSGPIGKSVVNCKNLPVANSKPVYCDLPVVTAKDFSKDHKYLLEIFYAVLTGVRSSDPSRRDPGPTSHARWLTTANRILRLYVATEDPSSGLFN</sequence>
<dbReference type="EMBL" id="BGPR01054546">
    <property type="protein sequence ID" value="GBO31284.1"/>
    <property type="molecule type" value="Genomic_DNA"/>
</dbReference>
<dbReference type="AlphaFoldDB" id="A0A4Y2W328"/>
<accession>A0A4Y2W328</accession>
<dbReference type="PANTHER" id="PTHR46409">
    <property type="entry name" value="HTH PSQ-TYPE DOMAIN-CONTAINING PROTEIN"/>
    <property type="match status" value="1"/>
</dbReference>
<evidence type="ECO:0000313" key="3">
    <source>
        <dbReference type="Proteomes" id="UP000499080"/>
    </source>
</evidence>
<keyword evidence="3" id="KW-1185">Reference proteome</keyword>
<dbReference type="PANTHER" id="PTHR46409:SF1">
    <property type="entry name" value="HTH PSQ-TYPE DOMAIN-CONTAINING PROTEIN"/>
    <property type="match status" value="1"/>
</dbReference>